<dbReference type="RefSeq" id="WP_204958734.1">
    <property type="nucleotide sequence ID" value="NZ_JAFEUO010000003.1"/>
</dbReference>
<evidence type="ECO:0000313" key="1">
    <source>
        <dbReference type="EMBL" id="MBM7083594.1"/>
    </source>
</evidence>
<dbReference type="EMBL" id="JAFEUO010000003">
    <property type="protein sequence ID" value="MBM7083594.1"/>
    <property type="molecule type" value="Genomic_DNA"/>
</dbReference>
<dbReference type="Proteomes" id="UP000809587">
    <property type="component" value="Unassembled WGS sequence"/>
</dbReference>
<proteinExistence type="predicted"/>
<accession>A0ABS2JDR9</accession>
<protein>
    <submittedName>
        <fullName evidence="1">Uncharacterized protein</fullName>
    </submittedName>
</protein>
<gene>
    <name evidence="1" type="ORF">JQN84_13815</name>
</gene>
<comment type="caution">
    <text evidence="1">The sequence shown here is derived from an EMBL/GenBank/DDBJ whole genome shotgun (WGS) entry which is preliminary data.</text>
</comment>
<evidence type="ECO:0000313" key="2">
    <source>
        <dbReference type="Proteomes" id="UP000809587"/>
    </source>
</evidence>
<reference evidence="1 2" key="1">
    <citation type="submission" date="2021-02" db="EMBL/GenBank/DDBJ databases">
        <authorList>
            <person name="Lee D.-H."/>
        </authorList>
    </citation>
    <scope>NUCLEOTIDE SEQUENCE [LARGE SCALE GENOMIC DNA]</scope>
    <source>
        <strain evidence="1 2">MMS20-R2-29</strain>
    </source>
</reference>
<keyword evidence="2" id="KW-1185">Reference proteome</keyword>
<organism evidence="1 2">
    <name type="scientific">Micromonospora humidisoli</name>
    <dbReference type="NCBI Taxonomy" id="2807622"/>
    <lineage>
        <taxon>Bacteria</taxon>
        <taxon>Bacillati</taxon>
        <taxon>Actinomycetota</taxon>
        <taxon>Actinomycetes</taxon>
        <taxon>Micromonosporales</taxon>
        <taxon>Micromonosporaceae</taxon>
        <taxon>Micromonospora</taxon>
    </lineage>
</organism>
<name>A0ABS2JDR9_9ACTN</name>
<sequence>MIAAIATTARQIADMETDLAARRLAGRPTRLVEIRIATTRQALAHLIEVAHEGDLPAAEIEAAAQGWDAEPEPATVDDLVVATVGRLAAGAGDWVHMVRLRTALPQVPRAGLDDVLRRLERASRVVIAPESAQWCATAEELAAAIRIGGQDKHLVCVE</sequence>